<sequence>MIVGAASFVFSRPYSLHHEAEPRTKIEAQVEVRQRTMRFPFFLKTNLPRRGDDNADAQSAIQGPHRSHGCANVSRASDRPLKLEREPLSSAARFMELKPLHSSLAFPRLDPQTPARTLSARLECFPVPVQQACEVALHEVACPLQHVSLDLSRRMTVRRALPSLRPSRTERERKLRGETLSFGMFGAA</sequence>
<feature type="region of interest" description="Disordered" evidence="1">
    <location>
        <begin position="49"/>
        <end position="78"/>
    </location>
</feature>
<dbReference type="EMBL" id="JBFXLQ010000003">
    <property type="protein sequence ID" value="KAL2871715.1"/>
    <property type="molecule type" value="Genomic_DNA"/>
</dbReference>
<dbReference type="Proteomes" id="UP001610432">
    <property type="component" value="Unassembled WGS sequence"/>
</dbReference>
<protein>
    <submittedName>
        <fullName evidence="2">Uncharacterized protein</fullName>
    </submittedName>
</protein>
<comment type="caution">
    <text evidence="2">The sequence shown here is derived from an EMBL/GenBank/DDBJ whole genome shotgun (WGS) entry which is preliminary data.</text>
</comment>
<evidence type="ECO:0000313" key="3">
    <source>
        <dbReference type="Proteomes" id="UP001610432"/>
    </source>
</evidence>
<dbReference type="GeneID" id="98140115"/>
<name>A0ABR4M553_9EURO</name>
<gene>
    <name evidence="2" type="ORF">BJX67DRAFT_167805</name>
</gene>
<reference evidence="2 3" key="1">
    <citation type="submission" date="2024-07" db="EMBL/GenBank/DDBJ databases">
        <title>Section-level genome sequencing and comparative genomics of Aspergillus sections Usti and Cavernicolus.</title>
        <authorList>
            <consortium name="Lawrence Berkeley National Laboratory"/>
            <person name="Nybo J.L."/>
            <person name="Vesth T.C."/>
            <person name="Theobald S."/>
            <person name="Frisvad J.C."/>
            <person name="Larsen T.O."/>
            <person name="Kjaerboelling I."/>
            <person name="Rothschild-Mancinelli K."/>
            <person name="Lyhne E.K."/>
            <person name="Kogle M.E."/>
            <person name="Barry K."/>
            <person name="Clum A."/>
            <person name="Na H."/>
            <person name="Ledsgaard L."/>
            <person name="Lin J."/>
            <person name="Lipzen A."/>
            <person name="Kuo A."/>
            <person name="Riley R."/>
            <person name="Mondo S."/>
            <person name="Labutti K."/>
            <person name="Haridas S."/>
            <person name="Pangalinan J."/>
            <person name="Salamov A.A."/>
            <person name="Simmons B.A."/>
            <person name="Magnuson J.K."/>
            <person name="Chen J."/>
            <person name="Drula E."/>
            <person name="Henrissat B."/>
            <person name="Wiebenga A."/>
            <person name="Lubbers R.J."/>
            <person name="Gomes A.C."/>
            <person name="Macurrencykelacurrency M.R."/>
            <person name="Stajich J."/>
            <person name="Grigoriev I.V."/>
            <person name="Mortensen U.H."/>
            <person name="De Vries R.P."/>
            <person name="Baker S.E."/>
            <person name="Andersen M.R."/>
        </authorList>
    </citation>
    <scope>NUCLEOTIDE SEQUENCE [LARGE SCALE GENOMIC DNA]</scope>
    <source>
        <strain evidence="2 3">CBS 449.75</strain>
    </source>
</reference>
<proteinExistence type="predicted"/>
<dbReference type="RefSeq" id="XP_070890694.1">
    <property type="nucleotide sequence ID" value="XM_071025043.1"/>
</dbReference>
<accession>A0ABR4M553</accession>
<evidence type="ECO:0000313" key="2">
    <source>
        <dbReference type="EMBL" id="KAL2871715.1"/>
    </source>
</evidence>
<evidence type="ECO:0000256" key="1">
    <source>
        <dbReference type="SAM" id="MobiDB-lite"/>
    </source>
</evidence>
<keyword evidence="3" id="KW-1185">Reference proteome</keyword>
<organism evidence="2 3">
    <name type="scientific">Aspergillus lucknowensis</name>
    <dbReference type="NCBI Taxonomy" id="176173"/>
    <lineage>
        <taxon>Eukaryota</taxon>
        <taxon>Fungi</taxon>
        <taxon>Dikarya</taxon>
        <taxon>Ascomycota</taxon>
        <taxon>Pezizomycotina</taxon>
        <taxon>Eurotiomycetes</taxon>
        <taxon>Eurotiomycetidae</taxon>
        <taxon>Eurotiales</taxon>
        <taxon>Aspergillaceae</taxon>
        <taxon>Aspergillus</taxon>
        <taxon>Aspergillus subgen. Nidulantes</taxon>
    </lineage>
</organism>